<evidence type="ECO:0000256" key="1">
    <source>
        <dbReference type="SAM" id="SignalP"/>
    </source>
</evidence>
<dbReference type="AlphaFoldDB" id="A0A1C3XTB3"/>
<name>A0A1C3XTB3_9BRAD</name>
<sequence length="256" mass="26879">MKTAKREKILSLTCLSALALLVNLESASAGEGGISFWLPGTFGSLAAAPGTPGWAWATIYYHTDVAAAPGTQFPRGGRLDVGISGRADLALFGPTYVFATPVLGAQASVTVLGVAGRNEASAALSLTGPLGNTIALSRTQEFTGFGDIVPQVALKWNMGTSNLMVYGQGDVPVGAYDPNRIANLGIGHGVIDVGGGYTYFNPQTGNEFSWLAGLTYNFKNTASQYQNGMDFHLDWGTSHFFTKHSSLAWSATTSSR</sequence>
<dbReference type="Proteomes" id="UP000199184">
    <property type="component" value="Unassembled WGS sequence"/>
</dbReference>
<accession>A0A1C3XTB3</accession>
<organism evidence="2 3">
    <name type="scientific">Bradyrhizobium shewense</name>
    <dbReference type="NCBI Taxonomy" id="1761772"/>
    <lineage>
        <taxon>Bacteria</taxon>
        <taxon>Pseudomonadati</taxon>
        <taxon>Pseudomonadota</taxon>
        <taxon>Alphaproteobacteria</taxon>
        <taxon>Hyphomicrobiales</taxon>
        <taxon>Nitrobacteraceae</taxon>
        <taxon>Bradyrhizobium</taxon>
    </lineage>
</organism>
<reference evidence="3" key="1">
    <citation type="submission" date="2016-08" db="EMBL/GenBank/DDBJ databases">
        <authorList>
            <person name="Varghese N."/>
            <person name="Submissions Spin"/>
        </authorList>
    </citation>
    <scope>NUCLEOTIDE SEQUENCE [LARGE SCALE GENOMIC DNA]</scope>
    <source>
        <strain evidence="3">ERR11</strain>
    </source>
</reference>
<evidence type="ECO:0000313" key="3">
    <source>
        <dbReference type="Proteomes" id="UP000199184"/>
    </source>
</evidence>
<proteinExistence type="predicted"/>
<keyword evidence="3" id="KW-1185">Reference proteome</keyword>
<protein>
    <submittedName>
        <fullName evidence="2">Uncharacterized conserved protein</fullName>
    </submittedName>
</protein>
<dbReference type="Pfam" id="PF13557">
    <property type="entry name" value="Phenol_MetA_deg"/>
    <property type="match status" value="1"/>
</dbReference>
<evidence type="ECO:0000313" key="2">
    <source>
        <dbReference type="EMBL" id="SCB55527.1"/>
    </source>
</evidence>
<feature type="signal peptide" evidence="1">
    <location>
        <begin position="1"/>
        <end position="29"/>
    </location>
</feature>
<feature type="chain" id="PRO_5008686913" evidence="1">
    <location>
        <begin position="30"/>
        <end position="256"/>
    </location>
</feature>
<gene>
    <name evidence="2" type="ORF">GA0061098_10447</name>
</gene>
<dbReference type="EMBL" id="FMAI01000044">
    <property type="protein sequence ID" value="SCB55527.1"/>
    <property type="molecule type" value="Genomic_DNA"/>
</dbReference>
<dbReference type="InterPro" id="IPR025737">
    <property type="entry name" value="FApF"/>
</dbReference>
<keyword evidence="1" id="KW-0732">Signal</keyword>